<dbReference type="InterPro" id="IPR026466">
    <property type="entry name" value="Fim_isopep_form_D2_dom"/>
</dbReference>
<evidence type="ECO:0000256" key="1">
    <source>
        <dbReference type="ARBA" id="ARBA00022512"/>
    </source>
</evidence>
<keyword evidence="2" id="KW-0964">Secreted</keyword>
<feature type="signal peptide" evidence="7">
    <location>
        <begin position="1"/>
        <end position="30"/>
    </location>
</feature>
<evidence type="ECO:0000256" key="2">
    <source>
        <dbReference type="ARBA" id="ARBA00022525"/>
    </source>
</evidence>
<reference evidence="9" key="1">
    <citation type="submission" date="2024-05" db="EMBL/GenBank/DDBJ databases">
        <title>Draft genome assemblies of 36 bacteria isolated from hibernating arctic ground squirrels.</title>
        <authorList>
            <person name="McKee H."/>
            <person name="Mullen L."/>
            <person name="Drown D.M."/>
            <person name="Duddleston K.N."/>
        </authorList>
    </citation>
    <scope>NUCLEOTIDE SEQUENCE</scope>
    <source>
        <strain evidence="9">AR004</strain>
    </source>
</reference>
<dbReference type="NCBIfam" id="TIGR01167">
    <property type="entry name" value="LPXTG_anchor"/>
    <property type="match status" value="1"/>
</dbReference>
<feature type="chain" id="PRO_5043504695" evidence="7">
    <location>
        <begin position="31"/>
        <end position="547"/>
    </location>
</feature>
<keyword evidence="1" id="KW-0134">Cell wall</keyword>
<dbReference type="InterPro" id="IPR032364">
    <property type="entry name" value="GramPos_pilinD1_N"/>
</dbReference>
<evidence type="ECO:0000256" key="5">
    <source>
        <dbReference type="SAM" id="MobiDB-lite"/>
    </source>
</evidence>
<feature type="compositionally biased region" description="Polar residues" evidence="5">
    <location>
        <begin position="126"/>
        <end position="139"/>
    </location>
</feature>
<evidence type="ECO:0000256" key="6">
    <source>
        <dbReference type="SAM" id="Phobius"/>
    </source>
</evidence>
<keyword evidence="6" id="KW-0812">Transmembrane</keyword>
<dbReference type="PROSITE" id="PS50847">
    <property type="entry name" value="GRAM_POS_ANCHORING"/>
    <property type="match status" value="1"/>
</dbReference>
<evidence type="ECO:0000256" key="7">
    <source>
        <dbReference type="SAM" id="SignalP"/>
    </source>
</evidence>
<keyword evidence="6" id="KW-1133">Transmembrane helix</keyword>
<dbReference type="InterPro" id="IPR048052">
    <property type="entry name" value="FM1-like"/>
</dbReference>
<sequence>MRATRFSRGTIGVAGILCLGLSGLGATALAAPSGPGNIDFDKTGSIVIHKHVQADNATPGTADGTETGTKGAPVAGVKFTAYPLDVDLKTKDAWDSLSNLVVSNEACGPDFRRPVEDLGGVKVKKQAQSSESGATNDQGQASIGSLAVGAYLVCETEAPANVAEKAAPFVVTVPFPNTAQNIKNGAAANANGQWVYDVHVYPKNVVVEAPKKDVKVVSYGLNGEAQVEFPVTATVPKIGANTSFKHFIISDPMDASYTSPAVKPNSVTIDGVAIDPTWYKATVNAANNEANISFTQTGLEKLKDKAGSVISVTFTAKTQSVSSAINNQAQLYVDTIPGLTPPLTPPTTPPGGDTPVPSNKVVTAWGAASLLKQDSQSKQALEGAAFEIYNAKKPWEGTCTTEIADNDPSTAVDESAKVMVGGKDVFTTDAQGKFDIAGLFVDSKVGAPGVDQVAVDHTTRCYVLKEVKAPAGFTLPTGDAALTPLKVKAGDATTANQVTVDNTKTTVPQLPLTGAAGKVLMTVGGLSLMAIAVGFVLAARKRHVNEA</sequence>
<accession>A0AAU8N115</accession>
<evidence type="ECO:0000259" key="8">
    <source>
        <dbReference type="PROSITE" id="PS50847"/>
    </source>
</evidence>
<dbReference type="Gene3D" id="2.60.40.10">
    <property type="entry name" value="Immunoglobulins"/>
    <property type="match status" value="2"/>
</dbReference>
<keyword evidence="3 7" id="KW-0732">Signal</keyword>
<dbReference type="EMBL" id="CP159989">
    <property type="protein sequence ID" value="XCP82920.1"/>
    <property type="molecule type" value="Genomic_DNA"/>
</dbReference>
<evidence type="ECO:0000256" key="3">
    <source>
        <dbReference type="ARBA" id="ARBA00022729"/>
    </source>
</evidence>
<feature type="region of interest" description="Disordered" evidence="5">
    <location>
        <begin position="119"/>
        <end position="139"/>
    </location>
</feature>
<dbReference type="InterPro" id="IPR013783">
    <property type="entry name" value="Ig-like_fold"/>
</dbReference>
<feature type="transmembrane region" description="Helical" evidence="6">
    <location>
        <begin position="519"/>
        <end position="539"/>
    </location>
</feature>
<dbReference type="GO" id="GO:0005975">
    <property type="term" value="P:carbohydrate metabolic process"/>
    <property type="evidence" value="ECO:0007669"/>
    <property type="project" value="UniProtKB-ARBA"/>
</dbReference>
<keyword evidence="6" id="KW-0472">Membrane</keyword>
<dbReference type="Pfam" id="PF16555">
    <property type="entry name" value="GramPos_pilinD1"/>
    <property type="match status" value="1"/>
</dbReference>
<dbReference type="NCBIfam" id="TIGR04226">
    <property type="entry name" value="RrgB_K2N_iso_D2"/>
    <property type="match status" value="1"/>
</dbReference>
<feature type="domain" description="Gram-positive cocci surface proteins LPxTG" evidence="8">
    <location>
        <begin position="510"/>
        <end position="547"/>
    </location>
</feature>
<dbReference type="NCBIfam" id="NF033902">
    <property type="entry name" value="iso_D2_wall_anc"/>
    <property type="match status" value="1"/>
</dbReference>
<organism evidence="9">
    <name type="scientific">Actinomyces timonensis</name>
    <dbReference type="NCBI Taxonomy" id="1288391"/>
    <lineage>
        <taxon>Bacteria</taxon>
        <taxon>Bacillati</taxon>
        <taxon>Actinomycetota</taxon>
        <taxon>Actinomycetes</taxon>
        <taxon>Actinomycetales</taxon>
        <taxon>Actinomycetaceae</taxon>
        <taxon>Actinomyces</taxon>
    </lineage>
</organism>
<dbReference type="RefSeq" id="WP_366181152.1">
    <property type="nucleotide sequence ID" value="NZ_CP159989.1"/>
</dbReference>
<evidence type="ECO:0000256" key="4">
    <source>
        <dbReference type="ARBA" id="ARBA00023088"/>
    </source>
</evidence>
<gene>
    <name evidence="9" type="ORF">ABXS69_03220</name>
</gene>
<keyword evidence="4" id="KW-0572">Peptidoglycan-anchor</keyword>
<dbReference type="Gene3D" id="2.60.40.740">
    <property type="match status" value="1"/>
</dbReference>
<name>A0AAU8N115_9ACTO</name>
<protein>
    <submittedName>
        <fullName evidence="9">SpaH/EbpB family LPXTG-anchored major pilin</fullName>
    </submittedName>
</protein>
<dbReference type="AlphaFoldDB" id="A0AAU8N115"/>
<proteinExistence type="predicted"/>
<dbReference type="Pfam" id="PF00746">
    <property type="entry name" value="Gram_pos_anchor"/>
    <property type="match status" value="1"/>
</dbReference>
<evidence type="ECO:0000313" key="9">
    <source>
        <dbReference type="EMBL" id="XCP82920.1"/>
    </source>
</evidence>
<dbReference type="InterPro" id="IPR019931">
    <property type="entry name" value="LPXTG_anchor"/>
</dbReference>